<dbReference type="InterPro" id="IPR027417">
    <property type="entry name" value="P-loop_NTPase"/>
</dbReference>
<dbReference type="EMBL" id="CAXLJM020000164">
    <property type="protein sequence ID" value="CAL8147093.1"/>
    <property type="molecule type" value="Genomic_DNA"/>
</dbReference>
<keyword evidence="5 7" id="KW-1133">Transmembrane helix</keyword>
<comment type="caution">
    <text evidence="10">The sequence shown here is derived from an EMBL/GenBank/DDBJ whole genome shotgun (WGS) entry which is preliminary data.</text>
</comment>
<evidence type="ECO:0000256" key="7">
    <source>
        <dbReference type="SAM" id="Phobius"/>
    </source>
</evidence>
<keyword evidence="2 7" id="KW-0812">Transmembrane</keyword>
<evidence type="ECO:0000256" key="2">
    <source>
        <dbReference type="ARBA" id="ARBA00022692"/>
    </source>
</evidence>
<dbReference type="Proteomes" id="UP001642540">
    <property type="component" value="Unassembled WGS sequence"/>
</dbReference>
<dbReference type="PANTHER" id="PTHR43038">
    <property type="entry name" value="ATP-BINDING CASSETTE, SUB-FAMILY H, MEMBER 1"/>
    <property type="match status" value="1"/>
</dbReference>
<dbReference type="InterPro" id="IPR047817">
    <property type="entry name" value="ABC2_TM_bact-type"/>
</dbReference>
<keyword evidence="6 7" id="KW-0472">Membrane</keyword>
<dbReference type="Pfam" id="PF00005">
    <property type="entry name" value="ABC_tran"/>
    <property type="match status" value="1"/>
</dbReference>
<evidence type="ECO:0000256" key="5">
    <source>
        <dbReference type="ARBA" id="ARBA00022989"/>
    </source>
</evidence>
<evidence type="ECO:0000256" key="3">
    <source>
        <dbReference type="ARBA" id="ARBA00022741"/>
    </source>
</evidence>
<keyword evidence="3" id="KW-0547">Nucleotide-binding</keyword>
<feature type="transmembrane region" description="Helical" evidence="7">
    <location>
        <begin position="366"/>
        <end position="389"/>
    </location>
</feature>
<protein>
    <recommendedName>
        <fullName evidence="12">ABC transporter G family member 23</fullName>
    </recommendedName>
</protein>
<dbReference type="InterPro" id="IPR013525">
    <property type="entry name" value="ABC2_TM"/>
</dbReference>
<evidence type="ECO:0008006" key="12">
    <source>
        <dbReference type="Google" id="ProtNLM"/>
    </source>
</evidence>
<dbReference type="InterPro" id="IPR017871">
    <property type="entry name" value="ABC_transporter-like_CS"/>
</dbReference>
<organism evidence="10 11">
    <name type="scientific">Orchesella dallaii</name>
    <dbReference type="NCBI Taxonomy" id="48710"/>
    <lineage>
        <taxon>Eukaryota</taxon>
        <taxon>Metazoa</taxon>
        <taxon>Ecdysozoa</taxon>
        <taxon>Arthropoda</taxon>
        <taxon>Hexapoda</taxon>
        <taxon>Collembola</taxon>
        <taxon>Entomobryomorpha</taxon>
        <taxon>Entomobryoidea</taxon>
        <taxon>Orchesellidae</taxon>
        <taxon>Orchesellinae</taxon>
        <taxon>Orchesella</taxon>
    </lineage>
</organism>
<evidence type="ECO:0000313" key="11">
    <source>
        <dbReference type="Proteomes" id="UP001642540"/>
    </source>
</evidence>
<dbReference type="Pfam" id="PF12698">
    <property type="entry name" value="ABC2_membrane_3"/>
    <property type="match status" value="1"/>
</dbReference>
<evidence type="ECO:0000259" key="8">
    <source>
        <dbReference type="PROSITE" id="PS50893"/>
    </source>
</evidence>
<dbReference type="PANTHER" id="PTHR43038:SF2">
    <property type="entry name" value="RH61964P"/>
    <property type="match status" value="1"/>
</dbReference>
<feature type="transmembrane region" description="Helical" evidence="7">
    <location>
        <begin position="595"/>
        <end position="622"/>
    </location>
</feature>
<feature type="domain" description="ABC transmembrane type-2" evidence="9">
    <location>
        <begin position="501"/>
        <end position="745"/>
    </location>
</feature>
<reference evidence="10 11" key="1">
    <citation type="submission" date="2024-08" db="EMBL/GenBank/DDBJ databases">
        <authorList>
            <person name="Cucini C."/>
            <person name="Frati F."/>
        </authorList>
    </citation>
    <scope>NUCLEOTIDE SEQUENCE [LARGE SCALE GENOMIC DNA]</scope>
</reference>
<keyword evidence="11" id="KW-1185">Reference proteome</keyword>
<evidence type="ECO:0000259" key="9">
    <source>
        <dbReference type="PROSITE" id="PS51012"/>
    </source>
</evidence>
<dbReference type="InterPro" id="IPR003439">
    <property type="entry name" value="ABC_transporter-like_ATP-bd"/>
</dbReference>
<feature type="transmembrane region" description="Helical" evidence="7">
    <location>
        <begin position="556"/>
        <end position="574"/>
    </location>
</feature>
<dbReference type="CDD" id="cd03230">
    <property type="entry name" value="ABC_DR_subfamily_A"/>
    <property type="match status" value="1"/>
</dbReference>
<dbReference type="PROSITE" id="PS51012">
    <property type="entry name" value="ABC_TM2"/>
    <property type="match status" value="1"/>
</dbReference>
<dbReference type="PROSITE" id="PS00211">
    <property type="entry name" value="ABC_TRANSPORTER_1"/>
    <property type="match status" value="1"/>
</dbReference>
<name>A0ABP1S8C9_9HEXA</name>
<feature type="transmembrane region" description="Helical" evidence="7">
    <location>
        <begin position="628"/>
        <end position="651"/>
    </location>
</feature>
<feature type="transmembrane region" description="Helical" evidence="7">
    <location>
        <begin position="663"/>
        <end position="682"/>
    </location>
</feature>
<evidence type="ECO:0000256" key="6">
    <source>
        <dbReference type="ARBA" id="ARBA00023136"/>
    </source>
</evidence>
<evidence type="ECO:0000313" key="10">
    <source>
        <dbReference type="EMBL" id="CAL8147093.1"/>
    </source>
</evidence>
<comment type="subcellular location">
    <subcellularLocation>
        <location evidence="1">Membrane</location>
        <topology evidence="1">Multi-pass membrane protein</topology>
    </subcellularLocation>
</comment>
<dbReference type="SMART" id="SM00382">
    <property type="entry name" value="AAA"/>
    <property type="match status" value="1"/>
</dbReference>
<dbReference type="Gene3D" id="3.40.50.300">
    <property type="entry name" value="P-loop containing nucleotide triphosphate hydrolases"/>
    <property type="match status" value="1"/>
</dbReference>
<dbReference type="PROSITE" id="PS50893">
    <property type="entry name" value="ABC_TRANSPORTER_2"/>
    <property type="match status" value="1"/>
</dbReference>
<gene>
    <name evidence="10" type="ORF">ODALV1_LOCUS31033</name>
</gene>
<proteinExistence type="predicted"/>
<dbReference type="SUPFAM" id="SSF52540">
    <property type="entry name" value="P-loop containing nucleoside triphosphate hydrolases"/>
    <property type="match status" value="1"/>
</dbReference>
<feature type="transmembrane region" description="Helical" evidence="7">
    <location>
        <begin position="720"/>
        <end position="741"/>
    </location>
</feature>
<accession>A0ABP1S8C9</accession>
<dbReference type="InterPro" id="IPR003593">
    <property type="entry name" value="AAA+_ATPase"/>
</dbReference>
<evidence type="ECO:0000256" key="4">
    <source>
        <dbReference type="ARBA" id="ARBA00022840"/>
    </source>
</evidence>
<feature type="domain" description="ABC transporter" evidence="8">
    <location>
        <begin position="45"/>
        <end position="276"/>
    </location>
</feature>
<evidence type="ECO:0000256" key="1">
    <source>
        <dbReference type="ARBA" id="ARBA00004141"/>
    </source>
</evidence>
<keyword evidence="4" id="KW-0067">ATP-binding</keyword>
<sequence length="748" mass="83229">MDKRSSGVIYSAVSTVGDDVGNSFELESRHTAVSEIGIEVVEAAVVVRNAEKWYKVKKPVISGLNMTVPSGCIYALLGSSGCGKTSLLSCIVGLRNLNKGSVWVFGEKPGTNDVGIPGRNVGYMPQETSLYDEFTVWETLSYFGTFSGMTKEQVGTEFKVLVNLLDLPPLIRRVGTLSGGQRRRVSFAAAMIHNPQLLILDEPTVGIDPLLRQQIWAYLTKLVTRKNTTVIITTHYIEEARQANMVGVMRNGKMIAEESPQNLIHHFTTEENGPLETAVLKLCKEDAIEENENGQGQVKQRRRRNSRRRVSTWDIELDTKKRLTVQSQEVKMPTVDKESDERSLTRSWARIKALARKNIIILLRNYPLLLFVILIPSIEMIFMGIAFGYEPKHLKIGVVNQEVNNTICSNYIPPLGKCDLSHLSCSYLSHIDSDEVELERFESEQYAVNAVHSGKVWGYLIFPQNFSNDIYQSMVAGAKDEQLLSSRKIIGKFDETNKHISGTIKAALYSALSDFTSNFLSKCGINPKRKQSSLRYRSPIYGSDIKDMSVYATPSMAIGALFFFPIISIGIRYIDERQSGVLERSLVAGVRTWEISAAYLISEFFVLLTQEVFVLGVLTFIAEIKTEGSVLLVLGLFLLTGYCGVSLGFLLGSVCSEKIEVAILALAAFMPNVLLSGIFWPVQGMPEIVQDLVKLMPCTLPGESVRSIISRGWGLTHSNVWPGFVAVISHMVLYLLLTILLHKIKAKL</sequence>